<proteinExistence type="inferred from homology"/>
<dbReference type="InterPro" id="IPR000653">
    <property type="entry name" value="DegT/StrS_aminotransferase"/>
</dbReference>
<comment type="similarity">
    <text evidence="1">Belongs to the DegT/DnrJ/EryC1 family.</text>
</comment>
<keyword evidence="1" id="KW-0663">Pyridoxal phosphate</keyword>
<sequence>MDTTWLTLSDPDMSEIEAAAARDVLVSARMSSGPVTEEFEEAFAQYLGRKHAIAVSSGIVGLYLTLQAYGVGPGDEIVAPSHSFRETVHAITLTGARPVFADVDYWTGALAPDKAAACLTERTRMIVAGNPAGHPAPWAPLRELATGAGVALIEDSTEAIGSVYKGARVGSFGDCSVFDFSQPGALICGEGGMVVTDDDDRALAIRRLRSRKLEERTSVVIGAVAPLQASLSDLASAVGLAQLRRLDVLLARRKTIEAYYCDYFRSFEGIKDPYIAPEVDEIHWFLFVVHLGTRFSRSSRDSIIDDLKTEKIESAAYSQPLHLQRRYFEMGYRRGDFFVTEKVADRAVALPFHAHLTEEQIAFIVGTMKDASINNGAGAAIY</sequence>
<dbReference type="EMBL" id="PDZR01000001">
    <property type="protein sequence ID" value="PNG27691.1"/>
    <property type="molecule type" value="Genomic_DNA"/>
</dbReference>
<dbReference type="CDD" id="cd00616">
    <property type="entry name" value="AHBA_syn"/>
    <property type="match status" value="1"/>
</dbReference>
<dbReference type="PANTHER" id="PTHR30244">
    <property type="entry name" value="TRANSAMINASE"/>
    <property type="match status" value="1"/>
</dbReference>
<reference evidence="2 3" key="1">
    <citation type="submission" date="2017-10" db="EMBL/GenBank/DDBJ databases">
        <title>Genome announcement of Methylocella silvestris TVC from permafrost.</title>
        <authorList>
            <person name="Wang J."/>
            <person name="Geng K."/>
            <person name="Ul-Haque F."/>
            <person name="Crombie A.T."/>
            <person name="Street L.E."/>
            <person name="Wookey P.A."/>
            <person name="Murrell J.C."/>
            <person name="Pratscher J."/>
        </authorList>
    </citation>
    <scope>NUCLEOTIDE SEQUENCE [LARGE SCALE GENOMIC DNA]</scope>
    <source>
        <strain evidence="2 3">TVC</strain>
    </source>
</reference>
<dbReference type="OrthoDB" id="9768668at2"/>
<protein>
    <submittedName>
        <fullName evidence="2">Aminotransferase DegT</fullName>
    </submittedName>
</protein>
<dbReference type="AlphaFoldDB" id="A0A2J7TLP4"/>
<dbReference type="Proteomes" id="UP000236286">
    <property type="component" value="Unassembled WGS sequence"/>
</dbReference>
<organism evidence="2 3">
    <name type="scientific">Methylocella silvestris</name>
    <dbReference type="NCBI Taxonomy" id="199596"/>
    <lineage>
        <taxon>Bacteria</taxon>
        <taxon>Pseudomonadati</taxon>
        <taxon>Pseudomonadota</taxon>
        <taxon>Alphaproteobacteria</taxon>
        <taxon>Hyphomicrobiales</taxon>
        <taxon>Beijerinckiaceae</taxon>
        <taxon>Methylocella</taxon>
    </lineage>
</organism>
<evidence type="ECO:0000256" key="1">
    <source>
        <dbReference type="RuleBase" id="RU004508"/>
    </source>
</evidence>
<dbReference type="InterPro" id="IPR015424">
    <property type="entry name" value="PyrdxlP-dep_Trfase"/>
</dbReference>
<dbReference type="RefSeq" id="WP_102841999.1">
    <property type="nucleotide sequence ID" value="NZ_PDZR01000001.1"/>
</dbReference>
<dbReference type="Pfam" id="PF01041">
    <property type="entry name" value="DegT_DnrJ_EryC1"/>
    <property type="match status" value="1"/>
</dbReference>
<dbReference type="PIRSF" id="PIRSF000390">
    <property type="entry name" value="PLP_StrS"/>
    <property type="match status" value="1"/>
</dbReference>
<name>A0A2J7TLP4_METSI</name>
<comment type="caution">
    <text evidence="2">The sequence shown here is derived from an EMBL/GenBank/DDBJ whole genome shotgun (WGS) entry which is preliminary data.</text>
</comment>
<dbReference type="GO" id="GO:0000271">
    <property type="term" value="P:polysaccharide biosynthetic process"/>
    <property type="evidence" value="ECO:0007669"/>
    <property type="project" value="TreeGrafter"/>
</dbReference>
<dbReference type="GO" id="GO:0030170">
    <property type="term" value="F:pyridoxal phosphate binding"/>
    <property type="evidence" value="ECO:0007669"/>
    <property type="project" value="TreeGrafter"/>
</dbReference>
<dbReference type="GO" id="GO:0008483">
    <property type="term" value="F:transaminase activity"/>
    <property type="evidence" value="ECO:0007669"/>
    <property type="project" value="UniProtKB-KW"/>
</dbReference>
<gene>
    <name evidence="2" type="ORF">CR492_01915</name>
</gene>
<keyword evidence="2" id="KW-0032">Aminotransferase</keyword>
<evidence type="ECO:0000313" key="3">
    <source>
        <dbReference type="Proteomes" id="UP000236286"/>
    </source>
</evidence>
<accession>A0A2J7TLP4</accession>
<dbReference type="PANTHER" id="PTHR30244:SF39">
    <property type="entry name" value="BLR3650 PROTEIN"/>
    <property type="match status" value="1"/>
</dbReference>
<evidence type="ECO:0000313" key="2">
    <source>
        <dbReference type="EMBL" id="PNG27691.1"/>
    </source>
</evidence>
<dbReference type="SUPFAM" id="SSF53383">
    <property type="entry name" value="PLP-dependent transferases"/>
    <property type="match status" value="1"/>
</dbReference>
<dbReference type="Gene3D" id="3.90.1150.10">
    <property type="entry name" value="Aspartate Aminotransferase, domain 1"/>
    <property type="match status" value="1"/>
</dbReference>
<dbReference type="InterPro" id="IPR015422">
    <property type="entry name" value="PyrdxlP-dep_Trfase_small"/>
</dbReference>
<keyword evidence="2" id="KW-0808">Transferase</keyword>
<dbReference type="Gene3D" id="3.40.640.10">
    <property type="entry name" value="Type I PLP-dependent aspartate aminotransferase-like (Major domain)"/>
    <property type="match status" value="1"/>
</dbReference>
<dbReference type="InterPro" id="IPR015421">
    <property type="entry name" value="PyrdxlP-dep_Trfase_major"/>
</dbReference>